<protein>
    <submittedName>
        <fullName evidence="2">Ribosome recycling factor</fullName>
    </submittedName>
</protein>
<proteinExistence type="predicted"/>
<dbReference type="Gene3D" id="1.10.132.20">
    <property type="entry name" value="Ribosome-recycling factor"/>
    <property type="match status" value="1"/>
</dbReference>
<accession>A0ABS4QRH7</accession>
<dbReference type="InterPro" id="IPR036191">
    <property type="entry name" value="RRF_sf"/>
</dbReference>
<dbReference type="Proteomes" id="UP001519325">
    <property type="component" value="Unassembled WGS sequence"/>
</dbReference>
<dbReference type="Pfam" id="PF01765">
    <property type="entry name" value="RRF"/>
    <property type="match status" value="1"/>
</dbReference>
<gene>
    <name evidence="2" type="ORF">BJ987_006142</name>
</gene>
<keyword evidence="3" id="KW-1185">Reference proteome</keyword>
<sequence length="290" mass="32139">MKIMKTGCEGGDVISDVHKEAVILAGDRYTQFSNALSALLGTGPLDDIVVEYAGMNVPLPKLAEVDTTGPISLIAAFDNAAGDAIRDALVRAGFRVRISAKIIRVTAPQSDPREQIARIAEHAHKARCDVRDVYEHLTGRCRLLLADGTFSADEERRTRRAIQRLTDMTISNIDLDATRFMAMAKGHRPVPLDDADDWELARFADTYDGYAAFDDDPIARGRAVQQVRRLWDETGLLSNDLNLLRTCLFLEVKAHRRRGGGRPLSEQPFVRALVTRIRDVSGGTVLWDDL</sequence>
<dbReference type="SUPFAM" id="SSF55194">
    <property type="entry name" value="Ribosome recycling factor, RRF"/>
    <property type="match status" value="1"/>
</dbReference>
<feature type="domain" description="Ribosome recycling factor" evidence="1">
    <location>
        <begin position="43"/>
        <end position="174"/>
    </location>
</feature>
<dbReference type="Gene3D" id="3.30.1360.40">
    <property type="match status" value="1"/>
</dbReference>
<organism evidence="2 3">
    <name type="scientific">Nocardia goodfellowii</name>
    <dbReference type="NCBI Taxonomy" id="882446"/>
    <lineage>
        <taxon>Bacteria</taxon>
        <taxon>Bacillati</taxon>
        <taxon>Actinomycetota</taxon>
        <taxon>Actinomycetes</taxon>
        <taxon>Mycobacteriales</taxon>
        <taxon>Nocardiaceae</taxon>
        <taxon>Nocardia</taxon>
    </lineage>
</organism>
<evidence type="ECO:0000313" key="2">
    <source>
        <dbReference type="EMBL" id="MBP2193241.1"/>
    </source>
</evidence>
<reference evidence="2 3" key="1">
    <citation type="submission" date="2021-03" db="EMBL/GenBank/DDBJ databases">
        <title>Sequencing the genomes of 1000 actinobacteria strains.</title>
        <authorList>
            <person name="Klenk H.-P."/>
        </authorList>
    </citation>
    <scope>NUCLEOTIDE SEQUENCE [LARGE SCALE GENOMIC DNA]</scope>
    <source>
        <strain evidence="2 3">DSM 45516</strain>
    </source>
</reference>
<dbReference type="InterPro" id="IPR023584">
    <property type="entry name" value="Ribosome_recyc_fac_dom"/>
</dbReference>
<dbReference type="EMBL" id="JAGGMR010000001">
    <property type="protein sequence ID" value="MBP2193241.1"/>
    <property type="molecule type" value="Genomic_DNA"/>
</dbReference>
<comment type="caution">
    <text evidence="2">The sequence shown here is derived from an EMBL/GenBank/DDBJ whole genome shotgun (WGS) entry which is preliminary data.</text>
</comment>
<evidence type="ECO:0000259" key="1">
    <source>
        <dbReference type="Pfam" id="PF01765"/>
    </source>
</evidence>
<evidence type="ECO:0000313" key="3">
    <source>
        <dbReference type="Proteomes" id="UP001519325"/>
    </source>
</evidence>
<name>A0ABS4QRH7_9NOCA</name>